<dbReference type="Gene3D" id="3.40.630.30">
    <property type="match status" value="1"/>
</dbReference>
<dbReference type="EMBL" id="AP027735">
    <property type="protein sequence ID" value="BDZ60197.1"/>
    <property type="molecule type" value="Genomic_DNA"/>
</dbReference>
<gene>
    <name evidence="3" type="ORF">GCM10025872_00210</name>
    <name evidence="4" type="ORF">GCM10025872_38540</name>
</gene>
<dbReference type="CDD" id="cd18876">
    <property type="entry name" value="NUDIX_Hydrolase"/>
    <property type="match status" value="1"/>
</dbReference>
<dbReference type="Proteomes" id="UP001321421">
    <property type="component" value="Chromosome"/>
</dbReference>
<dbReference type="InterPro" id="IPR051908">
    <property type="entry name" value="Ribosomal_N-acetyltransferase"/>
</dbReference>
<reference evidence="3" key="1">
    <citation type="journal article" date="2014" name="Int. J. Syst. Evol. Microbiol.">
        <title>Complete genome of a new Firmicutes species belonging to the dominant human colonic microbiota ('Ruminococcus bicirculans') reveals two chromosomes and a selective capacity to utilize plant glucans.</title>
        <authorList>
            <consortium name="NISC Comparative Sequencing Program"/>
            <person name="Wegmann U."/>
            <person name="Louis P."/>
            <person name="Goesmann A."/>
            <person name="Henrissat B."/>
            <person name="Duncan S.H."/>
            <person name="Flint H.J."/>
        </authorList>
    </citation>
    <scope>NUCLEOTIDE SEQUENCE</scope>
    <source>
        <strain evidence="3">NBRC 110608</strain>
    </source>
</reference>
<dbReference type="SUPFAM" id="SSF55729">
    <property type="entry name" value="Acyl-CoA N-acyltransferases (Nat)"/>
    <property type="match status" value="1"/>
</dbReference>
<protein>
    <recommendedName>
        <fullName evidence="6">GNAT family N-acetyltransferase</fullName>
    </recommendedName>
</protein>
<evidence type="ECO:0008006" key="6">
    <source>
        <dbReference type="Google" id="ProtNLM"/>
    </source>
</evidence>
<name>A0ABM8H6C0_9MICO</name>
<proteinExistence type="predicted"/>
<dbReference type="RefSeq" id="WP_289231930.1">
    <property type="nucleotide sequence ID" value="NZ_AP027735.1"/>
</dbReference>
<dbReference type="EMBL" id="AP027735">
    <property type="protein sequence ID" value="BDZ56364.1"/>
    <property type="molecule type" value="Genomic_DNA"/>
</dbReference>
<evidence type="ECO:0000259" key="2">
    <source>
        <dbReference type="PROSITE" id="PS51462"/>
    </source>
</evidence>
<keyword evidence="5" id="KW-1185">Reference proteome</keyword>
<dbReference type="Pfam" id="PF00293">
    <property type="entry name" value="NUDIX"/>
    <property type="match status" value="1"/>
</dbReference>
<evidence type="ECO:0000313" key="5">
    <source>
        <dbReference type="Proteomes" id="UP001321421"/>
    </source>
</evidence>
<dbReference type="PROSITE" id="PS51186">
    <property type="entry name" value="GNAT"/>
    <property type="match status" value="1"/>
</dbReference>
<organism evidence="3 5">
    <name type="scientific">Barrientosiimonas endolithica</name>
    <dbReference type="NCBI Taxonomy" id="1535208"/>
    <lineage>
        <taxon>Bacteria</taxon>
        <taxon>Bacillati</taxon>
        <taxon>Actinomycetota</taxon>
        <taxon>Actinomycetes</taxon>
        <taxon>Micrococcales</taxon>
        <taxon>Dermacoccaceae</taxon>
        <taxon>Barrientosiimonas</taxon>
    </lineage>
</organism>
<feature type="domain" description="Nudix hydrolase" evidence="2">
    <location>
        <begin position="201"/>
        <end position="330"/>
    </location>
</feature>
<dbReference type="PANTHER" id="PTHR43441:SF10">
    <property type="entry name" value="ACETYLTRANSFERASE"/>
    <property type="match status" value="1"/>
</dbReference>
<evidence type="ECO:0000313" key="4">
    <source>
        <dbReference type="EMBL" id="BDZ60197.1"/>
    </source>
</evidence>
<sequence>MTSEPVPPQPTLVDGAVTLRPWRADDAEAARLQHDEEIARWFHFPGVTPSAEQQGAAIERWQRDYADGRRVVSFVVEVDGRVAGSVEVRRTVGRDATGHLSWALFPDFRGRGHAVTAVRLLVDYAFGDLGLARVEAYVDPDNRRSVRLATRAGLRREGELRGYESDREGVRRDAVLLARLADDPEVGTGEMFRAALNAGLPRKRTISQGLVRNERGEVLLCELTYKRYWDLPGGVVDPDESPAHAVLREVGEELQVPARLRRLAVVSWLPPWQGWDDAMLYLFELSVAEDEVARATLEPREIRAIHWADAETVRARCAPYTARLIEHATQLLDAGAPTAYLEDGEPPTW</sequence>
<reference evidence="5" key="2">
    <citation type="journal article" date="2019" name="Int. J. Syst. Evol. Microbiol.">
        <title>The Global Catalogue of Microorganisms (GCM) 10K type strain sequencing project: providing services to taxonomists for standard genome sequencing and annotation.</title>
        <authorList>
            <consortium name="The Broad Institute Genomics Platform"/>
            <consortium name="The Broad Institute Genome Sequencing Center for Infectious Disease"/>
            <person name="Wu L."/>
            <person name="Ma J."/>
        </authorList>
    </citation>
    <scope>NUCLEOTIDE SEQUENCE [LARGE SCALE GENOMIC DNA]</scope>
    <source>
        <strain evidence="5">NBRC 110608</strain>
    </source>
</reference>
<dbReference type="SUPFAM" id="SSF55811">
    <property type="entry name" value="Nudix"/>
    <property type="match status" value="1"/>
</dbReference>
<evidence type="ECO:0000259" key="1">
    <source>
        <dbReference type="PROSITE" id="PS51186"/>
    </source>
</evidence>
<dbReference type="InterPro" id="IPR015797">
    <property type="entry name" value="NUDIX_hydrolase-like_dom_sf"/>
</dbReference>
<dbReference type="InterPro" id="IPR016181">
    <property type="entry name" value="Acyl_CoA_acyltransferase"/>
</dbReference>
<dbReference type="CDD" id="cd04301">
    <property type="entry name" value="NAT_SF"/>
    <property type="match status" value="1"/>
</dbReference>
<dbReference type="Pfam" id="PF13302">
    <property type="entry name" value="Acetyltransf_3"/>
    <property type="match status" value="1"/>
</dbReference>
<evidence type="ECO:0000313" key="3">
    <source>
        <dbReference type="EMBL" id="BDZ56364.1"/>
    </source>
</evidence>
<dbReference type="PROSITE" id="PS51462">
    <property type="entry name" value="NUDIX"/>
    <property type="match status" value="1"/>
</dbReference>
<dbReference type="PANTHER" id="PTHR43441">
    <property type="entry name" value="RIBOSOMAL-PROTEIN-SERINE ACETYLTRANSFERASE"/>
    <property type="match status" value="1"/>
</dbReference>
<dbReference type="InterPro" id="IPR000182">
    <property type="entry name" value="GNAT_dom"/>
</dbReference>
<dbReference type="Gene3D" id="3.90.79.10">
    <property type="entry name" value="Nucleoside Triphosphate Pyrophosphohydrolase"/>
    <property type="match status" value="1"/>
</dbReference>
<accession>A0ABM8H6C0</accession>
<dbReference type="InterPro" id="IPR000086">
    <property type="entry name" value="NUDIX_hydrolase_dom"/>
</dbReference>
<reference evidence="3" key="3">
    <citation type="submission" date="2023-02" db="EMBL/GenBank/DDBJ databases">
        <authorList>
            <person name="Sun Q."/>
            <person name="Mori K."/>
        </authorList>
    </citation>
    <scope>NUCLEOTIDE SEQUENCE</scope>
    <source>
        <strain evidence="3">NBRC 110608</strain>
    </source>
</reference>
<feature type="domain" description="N-acetyltransferase" evidence="1">
    <location>
        <begin position="17"/>
        <end position="182"/>
    </location>
</feature>